<feature type="region of interest" description="Disordered" evidence="1">
    <location>
        <begin position="119"/>
        <end position="223"/>
    </location>
</feature>
<proteinExistence type="predicted"/>
<dbReference type="Pfam" id="PF00498">
    <property type="entry name" value="FHA"/>
    <property type="match status" value="2"/>
</dbReference>
<feature type="compositionally biased region" description="Pro residues" evidence="1">
    <location>
        <begin position="201"/>
        <end position="220"/>
    </location>
</feature>
<reference evidence="3" key="1">
    <citation type="submission" date="2018-07" db="EMBL/GenBank/DDBJ databases">
        <authorList>
            <consortium name="Genoscope - CEA"/>
            <person name="William W."/>
        </authorList>
    </citation>
    <scope>NUCLEOTIDE SEQUENCE</scope>
    <source>
        <strain evidence="3">IK1</strain>
    </source>
</reference>
<name>A0A653AG60_UNCDX</name>
<organism evidence="3">
    <name type="scientific">Uncultured Desulfatiglans sp</name>
    <dbReference type="NCBI Taxonomy" id="1748965"/>
    <lineage>
        <taxon>Bacteria</taxon>
        <taxon>Pseudomonadati</taxon>
        <taxon>Thermodesulfobacteriota</taxon>
        <taxon>Desulfobacteria</taxon>
        <taxon>Desulfatiglandales</taxon>
        <taxon>Desulfatiglandaceae</taxon>
        <taxon>Desulfatiglans</taxon>
        <taxon>environmental samples</taxon>
    </lineage>
</organism>
<dbReference type="InterPro" id="IPR008984">
    <property type="entry name" value="SMAD_FHA_dom_sf"/>
</dbReference>
<evidence type="ECO:0000259" key="2">
    <source>
        <dbReference type="PROSITE" id="PS50006"/>
    </source>
</evidence>
<dbReference type="CDD" id="cd00060">
    <property type="entry name" value="FHA"/>
    <property type="match status" value="2"/>
</dbReference>
<dbReference type="AlphaFoldDB" id="A0A653AG60"/>
<feature type="domain" description="FHA" evidence="2">
    <location>
        <begin position="30"/>
        <end position="80"/>
    </location>
</feature>
<feature type="compositionally biased region" description="Low complexity" evidence="1">
    <location>
        <begin position="185"/>
        <end position="200"/>
    </location>
</feature>
<dbReference type="SMART" id="SM00240">
    <property type="entry name" value="FHA"/>
    <property type="match status" value="2"/>
</dbReference>
<sequence>MQKPPLITVQLVHIQGPRKGEIQELADPAILFGRSPDCQVSFPKDLLIVSRRHAEILREGNRFKLIDHSTNGTFVNGKRVKEAYLKDGDVLLFAEGGPKVSFLTRIADAQPETGSLVGTGAAAVPPQRPVEPFIPPVRPEGSTPHADVSGPDVFPGRPEAGQVPGAAPTGPYHRGPGLPEREAPPEAAGPPSAGTGAPFQPSEPSPPVAPPQPHPAPPSGDIPVQRVRAPLTILYGPTLRTFNELPVLLGSGPRCDLILPLPGILEEHALFFHHADRYWVKDLTGRGTLSVNGQPVHPQAALEPNCTLRLTPQGPAFRFLGEGRLAEFEAPVSQEPQRSSAESPGSAPSEPPDKSGKGPRSILKKFWSR</sequence>
<evidence type="ECO:0000256" key="1">
    <source>
        <dbReference type="SAM" id="MobiDB-lite"/>
    </source>
</evidence>
<dbReference type="InterPro" id="IPR050923">
    <property type="entry name" value="Cell_Proc_Reg/RNA_Proc"/>
</dbReference>
<feature type="domain" description="FHA" evidence="2">
    <location>
        <begin position="247"/>
        <end position="296"/>
    </location>
</feature>
<feature type="compositionally biased region" description="Pro residues" evidence="1">
    <location>
        <begin position="126"/>
        <end position="138"/>
    </location>
</feature>
<evidence type="ECO:0000313" key="3">
    <source>
        <dbReference type="EMBL" id="VBB46674.1"/>
    </source>
</evidence>
<protein>
    <submittedName>
        <fullName evidence="3">Putative FHA domain-containing protein</fullName>
    </submittedName>
</protein>
<dbReference type="SUPFAM" id="SSF49879">
    <property type="entry name" value="SMAD/FHA domain"/>
    <property type="match status" value="2"/>
</dbReference>
<dbReference type="InterPro" id="IPR000253">
    <property type="entry name" value="FHA_dom"/>
</dbReference>
<dbReference type="EMBL" id="UPXX01000031">
    <property type="protein sequence ID" value="VBB46674.1"/>
    <property type="molecule type" value="Genomic_DNA"/>
</dbReference>
<dbReference type="PROSITE" id="PS50006">
    <property type="entry name" value="FHA_DOMAIN"/>
    <property type="match status" value="2"/>
</dbReference>
<dbReference type="PANTHER" id="PTHR23308">
    <property type="entry name" value="NUCLEAR INHIBITOR OF PROTEIN PHOSPHATASE-1"/>
    <property type="match status" value="1"/>
</dbReference>
<accession>A0A653AG60</accession>
<feature type="region of interest" description="Disordered" evidence="1">
    <location>
        <begin position="328"/>
        <end position="369"/>
    </location>
</feature>
<feature type="compositionally biased region" description="Low complexity" evidence="1">
    <location>
        <begin position="339"/>
        <end position="348"/>
    </location>
</feature>
<gene>
    <name evidence="3" type="ORF">TRIP_B40468</name>
</gene>
<dbReference type="Gene3D" id="2.60.200.20">
    <property type="match status" value="2"/>
</dbReference>